<proteinExistence type="predicted"/>
<dbReference type="InterPro" id="IPR050155">
    <property type="entry name" value="HAD-like_hydrolase_sf"/>
</dbReference>
<dbReference type="SFLD" id="SFLDS00003">
    <property type="entry name" value="Haloacid_Dehalogenase"/>
    <property type="match status" value="1"/>
</dbReference>
<protein>
    <submittedName>
        <fullName evidence="1">Haloacid dehalogenase</fullName>
    </submittedName>
</protein>
<dbReference type="EMBL" id="BDQX01000171">
    <property type="protein sequence ID" value="GBG08863.1"/>
    <property type="molecule type" value="Genomic_DNA"/>
</dbReference>
<comment type="caution">
    <text evidence="1">The sequence shown here is derived from an EMBL/GenBank/DDBJ whole genome shotgun (WGS) entry which is preliminary data.</text>
</comment>
<dbReference type="InterPro" id="IPR023198">
    <property type="entry name" value="PGP-like_dom2"/>
</dbReference>
<evidence type="ECO:0000313" key="2">
    <source>
        <dbReference type="Proteomes" id="UP000245202"/>
    </source>
</evidence>
<dbReference type="SUPFAM" id="SSF56784">
    <property type="entry name" value="HAD-like"/>
    <property type="match status" value="1"/>
</dbReference>
<name>A0A2R5EYG6_9BACL</name>
<keyword evidence="2" id="KW-1185">Reference proteome</keyword>
<dbReference type="GO" id="GO:0005829">
    <property type="term" value="C:cytosol"/>
    <property type="evidence" value="ECO:0007669"/>
    <property type="project" value="TreeGrafter"/>
</dbReference>
<dbReference type="SFLD" id="SFLDG01129">
    <property type="entry name" value="C1.5:_HAD__Beta-PGM__Phosphata"/>
    <property type="match status" value="1"/>
</dbReference>
<accession>A0A2R5EYG6</accession>
<dbReference type="InterPro" id="IPR041492">
    <property type="entry name" value="HAD_2"/>
</dbReference>
<dbReference type="PANTHER" id="PTHR43434">
    <property type="entry name" value="PHOSPHOGLYCOLATE PHOSPHATASE"/>
    <property type="match status" value="1"/>
</dbReference>
<gene>
    <name evidence="1" type="ORF">PAT3040_03470</name>
</gene>
<evidence type="ECO:0000313" key="1">
    <source>
        <dbReference type="EMBL" id="GBG08863.1"/>
    </source>
</evidence>
<dbReference type="GO" id="GO:0006281">
    <property type="term" value="P:DNA repair"/>
    <property type="evidence" value="ECO:0007669"/>
    <property type="project" value="TreeGrafter"/>
</dbReference>
<dbReference type="Gene3D" id="1.10.150.240">
    <property type="entry name" value="Putative phosphatase, domain 2"/>
    <property type="match status" value="1"/>
</dbReference>
<dbReference type="AlphaFoldDB" id="A0A2R5EYG6"/>
<reference evidence="1 2" key="1">
    <citation type="submission" date="2017-08" db="EMBL/GenBank/DDBJ databases">
        <title>Substantial Increase in Enzyme Production by Combined Drug-Resistance Mutations in Paenibacillus agaridevorans.</title>
        <authorList>
            <person name="Tanaka Y."/>
            <person name="Funane K."/>
            <person name="Hosaka T."/>
            <person name="Shiwa Y."/>
            <person name="Fujita N."/>
            <person name="Miyazaki T."/>
            <person name="Yoshikawa H."/>
            <person name="Murakami K."/>
            <person name="Kasahara K."/>
            <person name="Inaoka T."/>
            <person name="Hiraga Y."/>
            <person name="Ochi K."/>
        </authorList>
    </citation>
    <scope>NUCLEOTIDE SEQUENCE [LARGE SCALE GENOMIC DNA]</scope>
    <source>
        <strain evidence="1 2">T-3040</strain>
    </source>
</reference>
<dbReference type="Pfam" id="PF13419">
    <property type="entry name" value="HAD_2"/>
    <property type="match status" value="1"/>
</dbReference>
<dbReference type="GO" id="GO:0008967">
    <property type="term" value="F:phosphoglycolate phosphatase activity"/>
    <property type="evidence" value="ECO:0007669"/>
    <property type="project" value="TreeGrafter"/>
</dbReference>
<dbReference type="InterPro" id="IPR036412">
    <property type="entry name" value="HAD-like_sf"/>
</dbReference>
<dbReference type="Gene3D" id="3.40.50.1000">
    <property type="entry name" value="HAD superfamily/HAD-like"/>
    <property type="match status" value="1"/>
</dbReference>
<dbReference type="InterPro" id="IPR023214">
    <property type="entry name" value="HAD_sf"/>
</dbReference>
<dbReference type="RefSeq" id="WP_258235014.1">
    <property type="nucleotide sequence ID" value="NZ_BDQX01000171.1"/>
</dbReference>
<dbReference type="Proteomes" id="UP000245202">
    <property type="component" value="Unassembled WGS sequence"/>
</dbReference>
<dbReference type="PANTHER" id="PTHR43434:SF1">
    <property type="entry name" value="PHOSPHOGLYCOLATE PHOSPHATASE"/>
    <property type="match status" value="1"/>
</dbReference>
<sequence>MTENNSGNPVAVIFDMDGTLFETDTLLVSVHRRVFQTLREEGLYEGEAPPVEELLACLGMLLEDIWRRLMPDSSEEARARADVLLLQYELEGLAAGEGRLYAGVKETLEALKAGGSKLFVASNGLEAYVKEIAKHKGIAHLFDGLYSAGEYGTASKVDLVAKLLRDHGLASSRDIWMVGDRSSDVEAGSKNGLTTVGCAYAIYGKAAELSDADKRIGSFPELLAIKPQ</sequence>
<organism evidence="1 2">
    <name type="scientific">Paenibacillus agaridevorans</name>
    <dbReference type="NCBI Taxonomy" id="171404"/>
    <lineage>
        <taxon>Bacteria</taxon>
        <taxon>Bacillati</taxon>
        <taxon>Bacillota</taxon>
        <taxon>Bacilli</taxon>
        <taxon>Bacillales</taxon>
        <taxon>Paenibacillaceae</taxon>
        <taxon>Paenibacillus</taxon>
    </lineage>
</organism>